<protein>
    <submittedName>
        <fullName evidence="2">Uncharacterized protein</fullName>
    </submittedName>
</protein>
<evidence type="ECO:0000256" key="1">
    <source>
        <dbReference type="SAM" id="Phobius"/>
    </source>
</evidence>
<comment type="caution">
    <text evidence="2">The sequence shown here is derived from an EMBL/GenBank/DDBJ whole genome shotgun (WGS) entry which is preliminary data.</text>
</comment>
<keyword evidence="3" id="KW-1185">Reference proteome</keyword>
<dbReference type="Proteomes" id="UP000298246">
    <property type="component" value="Unassembled WGS sequence"/>
</dbReference>
<accession>A0A4Y8Q657</accession>
<feature type="transmembrane region" description="Helical" evidence="1">
    <location>
        <begin position="35"/>
        <end position="52"/>
    </location>
</feature>
<dbReference type="RefSeq" id="WP_134750962.1">
    <property type="nucleotide sequence ID" value="NZ_MYFO02000006.1"/>
</dbReference>
<feature type="transmembrane region" description="Helical" evidence="1">
    <location>
        <begin position="12"/>
        <end position="29"/>
    </location>
</feature>
<dbReference type="EMBL" id="MYFO01000006">
    <property type="protein sequence ID" value="TFE89744.1"/>
    <property type="molecule type" value="Genomic_DNA"/>
</dbReference>
<sequence>MDQWIAFAQDRWYLIVAAVIVLFVIVGIVKTFVKWVLIIIVVGCLVLYGANYKDKLQSVGASVASQVGQEVKDSAIKALAGEAKEAKFKANPDGSYEVTTKSLKVSGNNGSDEVEVTFMGKSFTMNANAAVKAFIDQAKKNSQ</sequence>
<name>A0A4Y8Q657_9BACL</name>
<dbReference type="OrthoDB" id="2613807at2"/>
<evidence type="ECO:0000313" key="3">
    <source>
        <dbReference type="Proteomes" id="UP000298246"/>
    </source>
</evidence>
<dbReference type="AlphaFoldDB" id="A0A4Y8Q657"/>
<reference evidence="2 3" key="1">
    <citation type="submission" date="2017-03" db="EMBL/GenBank/DDBJ databases">
        <title>Isolation of Levoglucosan Utilizing Bacteria.</title>
        <authorList>
            <person name="Arya A.S."/>
        </authorList>
    </citation>
    <scope>NUCLEOTIDE SEQUENCE [LARGE SCALE GENOMIC DNA]</scope>
    <source>
        <strain evidence="2 3">MEC069</strain>
    </source>
</reference>
<proteinExistence type="predicted"/>
<evidence type="ECO:0000313" key="2">
    <source>
        <dbReference type="EMBL" id="TFE89744.1"/>
    </source>
</evidence>
<organism evidence="2 3">
    <name type="scientific">Paenibacillus athensensis</name>
    <dbReference type="NCBI Taxonomy" id="1967502"/>
    <lineage>
        <taxon>Bacteria</taxon>
        <taxon>Bacillati</taxon>
        <taxon>Bacillota</taxon>
        <taxon>Bacilli</taxon>
        <taxon>Bacillales</taxon>
        <taxon>Paenibacillaceae</taxon>
        <taxon>Paenibacillus</taxon>
    </lineage>
</organism>
<keyword evidence="1" id="KW-0812">Transmembrane</keyword>
<keyword evidence="1" id="KW-1133">Transmembrane helix</keyword>
<gene>
    <name evidence="2" type="ORF">B5M42_06530</name>
</gene>
<keyword evidence="1" id="KW-0472">Membrane</keyword>